<keyword evidence="3" id="KW-0378">Hydrolase</keyword>
<name>A0A9X8RLD9_CLODI</name>
<dbReference type="PANTHER" id="PTHR30404:SF8">
    <property type="entry name" value="AUTOLYSIN PH-RELATED"/>
    <property type="match status" value="1"/>
</dbReference>
<dbReference type="EC" id="3.5.1.28" evidence="3"/>
<dbReference type="GO" id="GO:0009253">
    <property type="term" value="P:peptidoglycan catabolic process"/>
    <property type="evidence" value="ECO:0007669"/>
    <property type="project" value="InterPro"/>
</dbReference>
<dbReference type="CDD" id="cd02696">
    <property type="entry name" value="MurNAc-LAA"/>
    <property type="match status" value="1"/>
</dbReference>
<dbReference type="SMART" id="SM00646">
    <property type="entry name" value="Ami_3"/>
    <property type="match status" value="1"/>
</dbReference>
<dbReference type="GO" id="GO:0030288">
    <property type="term" value="C:outer membrane-bounded periplasmic space"/>
    <property type="evidence" value="ECO:0007669"/>
    <property type="project" value="TreeGrafter"/>
</dbReference>
<proteinExistence type="predicted"/>
<dbReference type="InterPro" id="IPR050695">
    <property type="entry name" value="N-acetylmuramoyl_amidase_3"/>
</dbReference>
<dbReference type="AlphaFoldDB" id="A0A9X8RLD9"/>
<evidence type="ECO:0000313" key="3">
    <source>
        <dbReference type="EMBL" id="SJS96888.1"/>
    </source>
</evidence>
<dbReference type="RefSeq" id="WP_021402223.1">
    <property type="nucleotide sequence ID" value="NZ_CP149699.1"/>
</dbReference>
<dbReference type="Proteomes" id="UP000189137">
    <property type="component" value="Unassembled WGS sequence"/>
</dbReference>
<dbReference type="InterPro" id="IPR002508">
    <property type="entry name" value="MurNAc-LAA_cat"/>
</dbReference>
<evidence type="ECO:0000313" key="4">
    <source>
        <dbReference type="Proteomes" id="UP000189137"/>
    </source>
</evidence>
<reference evidence="3 4" key="1">
    <citation type="submission" date="2017-02" db="EMBL/GenBank/DDBJ databases">
        <authorList>
            <consortium name="Pathogen Informatics"/>
        </authorList>
    </citation>
    <scope>NUCLEOTIDE SEQUENCE [LARGE SCALE GENOMIC DNA]</scope>
    <source>
        <strain evidence="3 4">VRECD0157</strain>
    </source>
</reference>
<sequence length="271" mass="30126">MNIKTLTAHAGHNPDGKLGSGAVGNIKESTEARNVLKELIPLAQKECKVYDTTCNNGTSQSDILNKIINKCNSYNTDLNVSIHFNSGGGRGVEVLVYNLNDKETVEIASRICKKITETYHAKGDKDFKNRGVKEKKTLAFLRRTKAKSILVECCFVDTSDTKKYNAKDMAIDIYEGIFNKSIAGKPQDNKVKYAIVYEGDVDKVIAQLMAMNYKANEVSVCELKNYVPGHCENLYVIGGASNKIKTSERFTKLQGDDRWATLHKVLDFIGK</sequence>
<evidence type="ECO:0000256" key="1">
    <source>
        <dbReference type="SAM" id="MobiDB-lite"/>
    </source>
</evidence>
<dbReference type="EMBL" id="FUPS01000014">
    <property type="protein sequence ID" value="SJS96888.1"/>
    <property type="molecule type" value="Genomic_DNA"/>
</dbReference>
<accession>A0A9X8RLD9</accession>
<gene>
    <name evidence="3" type="primary">cwlC_2</name>
    <name evidence="3" type="ORF">SAMEA3375112_03279</name>
</gene>
<dbReference type="SUPFAM" id="SSF53187">
    <property type="entry name" value="Zn-dependent exopeptidases"/>
    <property type="match status" value="1"/>
</dbReference>
<protein>
    <submittedName>
        <fullName evidence="3">Sporulation-specific N-acetylmuramoyl-L-alanine amidase</fullName>
        <ecNumber evidence="3">3.5.1.28</ecNumber>
    </submittedName>
</protein>
<evidence type="ECO:0000259" key="2">
    <source>
        <dbReference type="SMART" id="SM00646"/>
    </source>
</evidence>
<feature type="domain" description="MurNAc-LAA" evidence="2">
    <location>
        <begin position="68"/>
        <end position="178"/>
    </location>
</feature>
<dbReference type="Gene3D" id="3.40.50.12090">
    <property type="match status" value="1"/>
</dbReference>
<comment type="caution">
    <text evidence="3">The sequence shown here is derived from an EMBL/GenBank/DDBJ whole genome shotgun (WGS) entry which is preliminary data.</text>
</comment>
<feature type="region of interest" description="Disordered" evidence="1">
    <location>
        <begin position="1"/>
        <end position="20"/>
    </location>
</feature>
<dbReference type="Pfam" id="PF01520">
    <property type="entry name" value="Amidase_3"/>
    <property type="match status" value="1"/>
</dbReference>
<dbReference type="PANTHER" id="PTHR30404">
    <property type="entry name" value="N-ACETYLMURAMOYL-L-ALANINE AMIDASE"/>
    <property type="match status" value="1"/>
</dbReference>
<dbReference type="GO" id="GO:0008745">
    <property type="term" value="F:N-acetylmuramoyl-L-alanine amidase activity"/>
    <property type="evidence" value="ECO:0007669"/>
    <property type="project" value="UniProtKB-EC"/>
</dbReference>
<organism evidence="3 4">
    <name type="scientific">Clostridioides difficile</name>
    <name type="common">Peptoclostridium difficile</name>
    <dbReference type="NCBI Taxonomy" id="1496"/>
    <lineage>
        <taxon>Bacteria</taxon>
        <taxon>Bacillati</taxon>
        <taxon>Bacillota</taxon>
        <taxon>Clostridia</taxon>
        <taxon>Peptostreptococcales</taxon>
        <taxon>Peptostreptococcaceae</taxon>
        <taxon>Clostridioides</taxon>
    </lineage>
</organism>
<dbReference type="Gene3D" id="3.40.630.40">
    <property type="entry name" value="Zn-dependent exopeptidases"/>
    <property type="match status" value="1"/>
</dbReference>